<keyword evidence="3" id="KW-0547">Nucleotide-binding</keyword>
<dbReference type="InterPro" id="IPR050319">
    <property type="entry name" value="ABC_transp_ATP-bind"/>
</dbReference>
<dbReference type="PANTHER" id="PTHR43776">
    <property type="entry name" value="TRANSPORT ATP-BINDING PROTEIN"/>
    <property type="match status" value="1"/>
</dbReference>
<dbReference type="InterPro" id="IPR003593">
    <property type="entry name" value="AAA+_ATPase"/>
</dbReference>
<organism evidence="6 7">
    <name type="scientific">Branchiibius hedensis</name>
    <dbReference type="NCBI Taxonomy" id="672460"/>
    <lineage>
        <taxon>Bacteria</taxon>
        <taxon>Bacillati</taxon>
        <taxon>Actinomycetota</taxon>
        <taxon>Actinomycetes</taxon>
        <taxon>Micrococcales</taxon>
        <taxon>Dermacoccaceae</taxon>
        <taxon>Branchiibius</taxon>
    </lineage>
</organism>
<dbReference type="InterPro" id="IPR027417">
    <property type="entry name" value="P-loop_NTPase"/>
</dbReference>
<name>A0A2Y8ZRQ0_9MICO</name>
<feature type="domain" description="ABC transporter" evidence="5">
    <location>
        <begin position="4"/>
        <end position="253"/>
    </location>
</feature>
<gene>
    <name evidence="6" type="ORF">SAMN04489750_2395</name>
</gene>
<keyword evidence="2" id="KW-0813">Transport</keyword>
<reference evidence="7" key="1">
    <citation type="submission" date="2016-10" db="EMBL/GenBank/DDBJ databases">
        <authorList>
            <person name="Varghese N."/>
            <person name="Submissions S."/>
        </authorList>
    </citation>
    <scope>NUCLEOTIDE SEQUENCE [LARGE SCALE GENOMIC DNA]</scope>
    <source>
        <strain evidence="7">DSM 22951</strain>
    </source>
</reference>
<dbReference type="GO" id="GO:0015833">
    <property type="term" value="P:peptide transport"/>
    <property type="evidence" value="ECO:0007669"/>
    <property type="project" value="InterPro"/>
</dbReference>
<evidence type="ECO:0000256" key="4">
    <source>
        <dbReference type="ARBA" id="ARBA00022840"/>
    </source>
</evidence>
<sequence length="517" mass="55375">MTALRARDVSVRHGETTLVEPIDLDIEAGRCLAVIGESGSGKTMTARAIAGLLPRGVTASGSMQLGDRTIDLPGNERVWANIRGEQIALLLQDPFTSLSPVHRCGQQLAQALQAEDRRRGRRRSRADLQEQVLLRLEEVRLPGRVARQYPHELSGGMRQRVAIAATLAADPDILIADEPTTALDATVQAGILDLLTTLCQERDLGLLLISHDLGIVQGRAQSVIVMRDGRVVERGATADVLSSPQEDYTRRLLASSPSLSDVRQRDTRTTADPLLEALDVSKSFDNRPVLFDVSVRLYAGEMLALVGESGSGKSTMARVIAGLETPESGTMTYAGRPLGWGRADRSPDQVQVVFQDPNSTLNPAFTVAKTLTEALRVAGRPGSDLAGLLESVDLDPGLADRKPGQLSGGQRQRVAIARALAPKPSVLLCDESVSALDVSVQAQILQMLTEVTQKLDLAVLFITHDLAVVAEIADRVAVMRDGRIVETGSAASVITAPQHEYTAELVASARAQSLTKG</sequence>
<dbReference type="InterPro" id="IPR013563">
    <property type="entry name" value="Oligopep_ABC_C"/>
</dbReference>
<evidence type="ECO:0000256" key="2">
    <source>
        <dbReference type="ARBA" id="ARBA00022448"/>
    </source>
</evidence>
<dbReference type="OrthoDB" id="4008250at2"/>
<feature type="domain" description="ABC transporter" evidence="5">
    <location>
        <begin position="275"/>
        <end position="506"/>
    </location>
</feature>
<dbReference type="GO" id="GO:0016887">
    <property type="term" value="F:ATP hydrolysis activity"/>
    <property type="evidence" value="ECO:0007669"/>
    <property type="project" value="InterPro"/>
</dbReference>
<dbReference type="SMART" id="SM00382">
    <property type="entry name" value="AAA"/>
    <property type="match status" value="2"/>
</dbReference>
<dbReference type="PROSITE" id="PS50893">
    <property type="entry name" value="ABC_TRANSPORTER_2"/>
    <property type="match status" value="2"/>
</dbReference>
<dbReference type="Pfam" id="PF08352">
    <property type="entry name" value="oligo_HPY"/>
    <property type="match status" value="1"/>
</dbReference>
<dbReference type="RefSeq" id="WP_109686076.1">
    <property type="nucleotide sequence ID" value="NZ_QGDN01000001.1"/>
</dbReference>
<dbReference type="AlphaFoldDB" id="A0A2Y8ZRQ0"/>
<evidence type="ECO:0000313" key="6">
    <source>
        <dbReference type="EMBL" id="SSA35060.1"/>
    </source>
</evidence>
<proteinExistence type="inferred from homology"/>
<evidence type="ECO:0000256" key="1">
    <source>
        <dbReference type="ARBA" id="ARBA00005417"/>
    </source>
</evidence>
<dbReference type="InterPro" id="IPR003439">
    <property type="entry name" value="ABC_transporter-like_ATP-bd"/>
</dbReference>
<dbReference type="Pfam" id="PF00005">
    <property type="entry name" value="ABC_tran"/>
    <property type="match status" value="2"/>
</dbReference>
<evidence type="ECO:0000259" key="5">
    <source>
        <dbReference type="PROSITE" id="PS50893"/>
    </source>
</evidence>
<dbReference type="GO" id="GO:0055085">
    <property type="term" value="P:transmembrane transport"/>
    <property type="evidence" value="ECO:0007669"/>
    <property type="project" value="UniProtKB-ARBA"/>
</dbReference>
<dbReference type="InterPro" id="IPR017871">
    <property type="entry name" value="ABC_transporter-like_CS"/>
</dbReference>
<keyword evidence="7" id="KW-1185">Reference proteome</keyword>
<dbReference type="Proteomes" id="UP000250028">
    <property type="component" value="Unassembled WGS sequence"/>
</dbReference>
<dbReference type="EMBL" id="UESZ01000001">
    <property type="protein sequence ID" value="SSA35060.1"/>
    <property type="molecule type" value="Genomic_DNA"/>
</dbReference>
<keyword evidence="4 6" id="KW-0067">ATP-binding</keyword>
<comment type="similarity">
    <text evidence="1">Belongs to the ABC transporter superfamily.</text>
</comment>
<dbReference type="SUPFAM" id="SSF52540">
    <property type="entry name" value="P-loop containing nucleoside triphosphate hydrolases"/>
    <property type="match status" value="2"/>
</dbReference>
<accession>A0A2Y8ZRQ0</accession>
<dbReference type="Gene3D" id="3.40.50.300">
    <property type="entry name" value="P-loop containing nucleotide triphosphate hydrolases"/>
    <property type="match status" value="2"/>
</dbReference>
<evidence type="ECO:0000256" key="3">
    <source>
        <dbReference type="ARBA" id="ARBA00022741"/>
    </source>
</evidence>
<dbReference type="CDD" id="cd03257">
    <property type="entry name" value="ABC_NikE_OppD_transporters"/>
    <property type="match status" value="2"/>
</dbReference>
<protein>
    <submittedName>
        <fullName evidence="6">Peptide/nickel transport system ATP-binding protein</fullName>
    </submittedName>
</protein>
<dbReference type="PROSITE" id="PS00211">
    <property type="entry name" value="ABC_TRANSPORTER_1"/>
    <property type="match status" value="2"/>
</dbReference>
<dbReference type="GO" id="GO:0005524">
    <property type="term" value="F:ATP binding"/>
    <property type="evidence" value="ECO:0007669"/>
    <property type="project" value="UniProtKB-KW"/>
</dbReference>
<evidence type="ECO:0000313" key="7">
    <source>
        <dbReference type="Proteomes" id="UP000250028"/>
    </source>
</evidence>
<dbReference type="PANTHER" id="PTHR43776:SF7">
    <property type="entry name" value="D,D-DIPEPTIDE TRANSPORT ATP-BINDING PROTEIN DDPF-RELATED"/>
    <property type="match status" value="1"/>
</dbReference>